<evidence type="ECO:0000313" key="13">
    <source>
        <dbReference type="EMBL" id="NKZ38061.1"/>
    </source>
</evidence>
<dbReference type="GO" id="GO:0140359">
    <property type="term" value="F:ABC-type transporter activity"/>
    <property type="evidence" value="ECO:0007669"/>
    <property type="project" value="InterPro"/>
</dbReference>
<evidence type="ECO:0000256" key="2">
    <source>
        <dbReference type="ARBA" id="ARBA00022448"/>
    </source>
</evidence>
<feature type="transmembrane region" description="Helical" evidence="10">
    <location>
        <begin position="281"/>
        <end position="299"/>
    </location>
</feature>
<dbReference type="PROSITE" id="PS00211">
    <property type="entry name" value="ABC_TRANSPORTER_1"/>
    <property type="match status" value="1"/>
</dbReference>
<dbReference type="GO" id="GO:0016887">
    <property type="term" value="F:ATP hydrolysis activity"/>
    <property type="evidence" value="ECO:0007669"/>
    <property type="project" value="InterPro"/>
</dbReference>
<dbReference type="FunFam" id="3.40.50.300:FF:001001">
    <property type="entry name" value="Multidrug ABC transporter ATP-binding protein"/>
    <property type="match status" value="1"/>
</dbReference>
<dbReference type="NCBIfam" id="TIGR02857">
    <property type="entry name" value="CydD"/>
    <property type="match status" value="1"/>
</dbReference>
<dbReference type="InterPro" id="IPR017871">
    <property type="entry name" value="ABC_transporter-like_CS"/>
</dbReference>
<keyword evidence="8 10" id="KW-1133">Transmembrane helix</keyword>
<keyword evidence="3" id="KW-1003">Cell membrane</keyword>
<proteinExistence type="predicted"/>
<gene>
    <name evidence="13" type="primary">cydD</name>
    <name evidence="13" type="ORF">HF690_03720</name>
</gene>
<evidence type="ECO:0000256" key="5">
    <source>
        <dbReference type="ARBA" id="ARBA00022692"/>
    </source>
</evidence>
<dbReference type="Gene3D" id="1.20.1560.10">
    <property type="entry name" value="ABC transporter type 1, transmembrane domain"/>
    <property type="match status" value="1"/>
</dbReference>
<evidence type="ECO:0000256" key="6">
    <source>
        <dbReference type="ARBA" id="ARBA00022741"/>
    </source>
</evidence>
<dbReference type="CDD" id="cd18584">
    <property type="entry name" value="ABC_6TM_AarD_CydD"/>
    <property type="match status" value="1"/>
</dbReference>
<comment type="caution">
    <text evidence="13">The sequence shown here is derived from an EMBL/GenBank/DDBJ whole genome shotgun (WGS) entry which is preliminary data.</text>
</comment>
<dbReference type="PROSITE" id="PS50893">
    <property type="entry name" value="ABC_TRANSPORTER_2"/>
    <property type="match status" value="1"/>
</dbReference>
<evidence type="ECO:0000256" key="3">
    <source>
        <dbReference type="ARBA" id="ARBA00022475"/>
    </source>
</evidence>
<dbReference type="Pfam" id="PF00664">
    <property type="entry name" value="ABC_membrane"/>
    <property type="match status" value="1"/>
</dbReference>
<dbReference type="InterPro" id="IPR003439">
    <property type="entry name" value="ABC_transporter-like_ATP-bd"/>
</dbReference>
<dbReference type="PANTHER" id="PTHR24221">
    <property type="entry name" value="ATP-BINDING CASSETTE SUB-FAMILY B"/>
    <property type="match status" value="1"/>
</dbReference>
<dbReference type="GO" id="GO:0005524">
    <property type="term" value="F:ATP binding"/>
    <property type="evidence" value="ECO:0007669"/>
    <property type="project" value="UniProtKB-KW"/>
</dbReference>
<keyword evidence="4" id="KW-0997">Cell inner membrane</keyword>
<organism evidence="13 14">
    <name type="scientific">Oleiagrimonas citrea</name>
    <dbReference type="NCBI Taxonomy" id="1665687"/>
    <lineage>
        <taxon>Bacteria</taxon>
        <taxon>Pseudomonadati</taxon>
        <taxon>Pseudomonadota</taxon>
        <taxon>Gammaproteobacteria</taxon>
        <taxon>Lysobacterales</taxon>
        <taxon>Rhodanobacteraceae</taxon>
        <taxon>Oleiagrimonas</taxon>
    </lineage>
</organism>
<name>A0A846ZKX8_9GAMM</name>
<comment type="subcellular location">
    <subcellularLocation>
        <location evidence="1">Cell membrane</location>
        <topology evidence="1">Multi-pass membrane protein</topology>
    </subcellularLocation>
</comment>
<dbReference type="PROSITE" id="PS50929">
    <property type="entry name" value="ABC_TM1F"/>
    <property type="match status" value="1"/>
</dbReference>
<evidence type="ECO:0000256" key="8">
    <source>
        <dbReference type="ARBA" id="ARBA00022989"/>
    </source>
</evidence>
<dbReference type="AlphaFoldDB" id="A0A846ZKX8"/>
<dbReference type="InterPro" id="IPR003593">
    <property type="entry name" value="AAA+_ATPase"/>
</dbReference>
<feature type="transmembrane region" description="Helical" evidence="10">
    <location>
        <begin position="65"/>
        <end position="86"/>
    </location>
</feature>
<evidence type="ECO:0000256" key="7">
    <source>
        <dbReference type="ARBA" id="ARBA00022840"/>
    </source>
</evidence>
<dbReference type="RefSeq" id="WP_168608466.1">
    <property type="nucleotide sequence ID" value="NZ_JAAZQD010000001.1"/>
</dbReference>
<dbReference type="SUPFAM" id="SSF52540">
    <property type="entry name" value="P-loop containing nucleoside triphosphate hydrolases"/>
    <property type="match status" value="1"/>
</dbReference>
<evidence type="ECO:0000259" key="11">
    <source>
        <dbReference type="PROSITE" id="PS50893"/>
    </source>
</evidence>
<feature type="domain" description="ABC transporter" evidence="11">
    <location>
        <begin position="349"/>
        <end position="583"/>
    </location>
</feature>
<dbReference type="EMBL" id="JAAZQD010000001">
    <property type="protein sequence ID" value="NKZ38061.1"/>
    <property type="molecule type" value="Genomic_DNA"/>
</dbReference>
<dbReference type="GO" id="GO:0042883">
    <property type="term" value="P:cysteine transport"/>
    <property type="evidence" value="ECO:0007669"/>
    <property type="project" value="InterPro"/>
</dbReference>
<dbReference type="InterPro" id="IPR039421">
    <property type="entry name" value="Type_1_exporter"/>
</dbReference>
<keyword evidence="5 10" id="KW-0812">Transmembrane</keyword>
<reference evidence="13 14" key="1">
    <citation type="journal article" date="2017" name="Int. J. Syst. Evol. Microbiol.">
        <title>Oleiagrimonas citrea sp. nov., a marine bacterium isolated from tidal flat sediment and emended description of the genus Oleiagrimonas Fang et al. 2015 and Oleiagrimonas soli.</title>
        <authorList>
            <person name="Yang S.H."/>
            <person name="Seo H.S."/>
            <person name="Seong C.N."/>
            <person name="Kwon K.K."/>
        </authorList>
    </citation>
    <scope>NUCLEOTIDE SEQUENCE [LARGE SCALE GENOMIC DNA]</scope>
    <source>
        <strain evidence="13 14">MEBiC09124</strain>
    </source>
</reference>
<sequence length="587" mass="62945">MASVKADAAPGATDWLAQQQGTVRRWLLSAMGLGAAGTVLLCVQAGLLAWALNAILLQKAHVRDVLPAAAAFVLLALVRAACSVQARRFGFEAGRRVVADVRMRVLEQFRARGPAWLARQSSADLITRTVDGVDALAPYYARYLPQKAAAVLLPLIVLVAAFPADWVAGLVMLVTAPLVPLFMVLLGGVAERASQRRWVTLLRLGNQFFDTLQGLVTLRLFGAGARRRVLLAERSEAYRRETMSVLRVAFLSSLVLEFFAMVSIAVVAVLVGFRLMWGDVAFTHGMFVLLLAPEFFLPLRALGALRHARMDAVSAAGDLAALLESTPPAAGTASAASSKVVAPAHPPRIEIEDVRFEYAPGRAGLDGITMDIPAGRTTVVVGASGSGKSSLLRLLMGFHEPSRGTVQVEGHALDALDADTWRARIAWLPQRPHLFVGTLRDNVRMARPDADDVALERAARAAGLDAVLRELPHGWETPLGENGYGLSGGQAQRVALARAWLRDAPLLLLDEPTQHLDEASARAVQEAIATLRRGRTVVQVAHRLDAARAADQVVVMAAGRVIEAGAPAQLIADRGAFFRLLQNEEAA</sequence>
<evidence type="ECO:0000259" key="12">
    <source>
        <dbReference type="PROSITE" id="PS50929"/>
    </source>
</evidence>
<dbReference type="SUPFAM" id="SSF90123">
    <property type="entry name" value="ABC transporter transmembrane region"/>
    <property type="match status" value="1"/>
</dbReference>
<dbReference type="GO" id="GO:0005886">
    <property type="term" value="C:plasma membrane"/>
    <property type="evidence" value="ECO:0007669"/>
    <property type="project" value="UniProtKB-SubCell"/>
</dbReference>
<evidence type="ECO:0000313" key="14">
    <source>
        <dbReference type="Proteomes" id="UP000541636"/>
    </source>
</evidence>
<feature type="transmembrane region" description="Helical" evidence="10">
    <location>
        <begin position="26"/>
        <end position="53"/>
    </location>
</feature>
<dbReference type="InterPro" id="IPR014216">
    <property type="entry name" value="ABC_transptr_CydD"/>
</dbReference>
<keyword evidence="7" id="KW-0067">ATP-binding</keyword>
<dbReference type="InterPro" id="IPR027417">
    <property type="entry name" value="P-loop_NTPase"/>
</dbReference>
<dbReference type="Gene3D" id="3.40.50.300">
    <property type="entry name" value="P-loop containing nucleotide triphosphate hydrolases"/>
    <property type="match status" value="1"/>
</dbReference>
<dbReference type="PANTHER" id="PTHR24221:SF590">
    <property type="entry name" value="COMPONENT LINKED WITH THE ASSEMBLY OF CYTOCHROME' TRANSPORT TRANSMEMBRANE ATP-BINDING PROTEIN ABC TRANSPORTER CYDD-RELATED"/>
    <property type="match status" value="1"/>
</dbReference>
<evidence type="ECO:0000256" key="9">
    <source>
        <dbReference type="ARBA" id="ARBA00023136"/>
    </source>
</evidence>
<keyword evidence="6" id="KW-0547">Nucleotide-binding</keyword>
<keyword evidence="2" id="KW-0813">Transport</keyword>
<protein>
    <submittedName>
        <fullName evidence="13">Thiol reductant ABC exporter subunit CydD</fullName>
    </submittedName>
</protein>
<dbReference type="InterPro" id="IPR011527">
    <property type="entry name" value="ABC1_TM_dom"/>
</dbReference>
<keyword evidence="14" id="KW-1185">Reference proteome</keyword>
<dbReference type="Pfam" id="PF00005">
    <property type="entry name" value="ABC_tran"/>
    <property type="match status" value="1"/>
</dbReference>
<feature type="transmembrane region" description="Helical" evidence="10">
    <location>
        <begin position="248"/>
        <end position="275"/>
    </location>
</feature>
<feature type="domain" description="ABC transmembrane type-1" evidence="12">
    <location>
        <begin position="30"/>
        <end position="311"/>
    </location>
</feature>
<feature type="transmembrane region" description="Helical" evidence="10">
    <location>
        <begin position="170"/>
        <end position="190"/>
    </location>
</feature>
<dbReference type="Proteomes" id="UP000541636">
    <property type="component" value="Unassembled WGS sequence"/>
</dbReference>
<evidence type="ECO:0000256" key="1">
    <source>
        <dbReference type="ARBA" id="ARBA00004651"/>
    </source>
</evidence>
<feature type="transmembrane region" description="Helical" evidence="10">
    <location>
        <begin position="148"/>
        <end position="164"/>
    </location>
</feature>
<dbReference type="InterPro" id="IPR036640">
    <property type="entry name" value="ABC1_TM_sf"/>
</dbReference>
<evidence type="ECO:0000256" key="4">
    <source>
        <dbReference type="ARBA" id="ARBA00022519"/>
    </source>
</evidence>
<evidence type="ECO:0000256" key="10">
    <source>
        <dbReference type="SAM" id="Phobius"/>
    </source>
</evidence>
<dbReference type="SMART" id="SM00382">
    <property type="entry name" value="AAA"/>
    <property type="match status" value="1"/>
</dbReference>
<accession>A0A846ZKX8</accession>
<keyword evidence="9 10" id="KW-0472">Membrane</keyword>